<dbReference type="Proteomes" id="UP001157126">
    <property type="component" value="Unassembled WGS sequence"/>
</dbReference>
<evidence type="ECO:0000313" key="5">
    <source>
        <dbReference type="EMBL" id="GMA40376.1"/>
    </source>
</evidence>
<keyword evidence="6" id="KW-1185">Reference proteome</keyword>
<proteinExistence type="inferred from homology"/>
<feature type="domain" description="SHSP" evidence="4">
    <location>
        <begin position="21"/>
        <end position="132"/>
    </location>
</feature>
<comment type="caution">
    <text evidence="5">The sequence shown here is derived from an EMBL/GenBank/DDBJ whole genome shotgun (WGS) entry which is preliminary data.</text>
</comment>
<evidence type="ECO:0000256" key="1">
    <source>
        <dbReference type="PROSITE-ProRule" id="PRU00285"/>
    </source>
</evidence>
<reference evidence="6" key="1">
    <citation type="journal article" date="2019" name="Int. J. Syst. Evol. Microbiol.">
        <title>The Global Catalogue of Microorganisms (GCM) 10K type strain sequencing project: providing services to taxonomists for standard genome sequencing and annotation.</title>
        <authorList>
            <consortium name="The Broad Institute Genomics Platform"/>
            <consortium name="The Broad Institute Genome Sequencing Center for Infectious Disease"/>
            <person name="Wu L."/>
            <person name="Ma J."/>
        </authorList>
    </citation>
    <scope>NUCLEOTIDE SEQUENCE [LARGE SCALE GENOMIC DNA]</scope>
    <source>
        <strain evidence="6">NBRC 113072</strain>
    </source>
</reference>
<dbReference type="Gene3D" id="2.60.40.790">
    <property type="match status" value="1"/>
</dbReference>
<dbReference type="SUPFAM" id="SSF49764">
    <property type="entry name" value="HSP20-like chaperones"/>
    <property type="match status" value="1"/>
</dbReference>
<evidence type="ECO:0000313" key="6">
    <source>
        <dbReference type="Proteomes" id="UP001157126"/>
    </source>
</evidence>
<sequence length="144" mass="15981">MTTQFDPFRDLDRFFSQQATRTPASAAMPMDLYRSGEDFIARIDLPGVDPSTIDIDVEDRTMTIRAERRTEPEGDIKWLSHERPSGTFARQLTLGYGVALDRIDADYADGVLTLTIPVAEESRSRKISVGHSGTSKTIAGEKVS</sequence>
<evidence type="ECO:0000259" key="4">
    <source>
        <dbReference type="PROSITE" id="PS01031"/>
    </source>
</evidence>
<organism evidence="5 6">
    <name type="scientific">Mobilicoccus caccae</name>
    <dbReference type="NCBI Taxonomy" id="1859295"/>
    <lineage>
        <taxon>Bacteria</taxon>
        <taxon>Bacillati</taxon>
        <taxon>Actinomycetota</taxon>
        <taxon>Actinomycetes</taxon>
        <taxon>Micrococcales</taxon>
        <taxon>Dermatophilaceae</taxon>
        <taxon>Mobilicoccus</taxon>
    </lineage>
</organism>
<dbReference type="PROSITE" id="PS01031">
    <property type="entry name" value="SHSP"/>
    <property type="match status" value="1"/>
</dbReference>
<dbReference type="RefSeq" id="WP_284304086.1">
    <property type="nucleotide sequence ID" value="NZ_BSUO01000001.1"/>
</dbReference>
<accession>A0ABQ6IRP9</accession>
<dbReference type="Pfam" id="PF00011">
    <property type="entry name" value="HSP20"/>
    <property type="match status" value="1"/>
</dbReference>
<feature type="region of interest" description="Disordered" evidence="3">
    <location>
        <begin position="123"/>
        <end position="144"/>
    </location>
</feature>
<dbReference type="CDD" id="cd06464">
    <property type="entry name" value="ACD_sHsps-like"/>
    <property type="match status" value="1"/>
</dbReference>
<dbReference type="InterPro" id="IPR002068">
    <property type="entry name" value="A-crystallin/Hsp20_dom"/>
</dbReference>
<dbReference type="InterPro" id="IPR008978">
    <property type="entry name" value="HSP20-like_chaperone"/>
</dbReference>
<dbReference type="EMBL" id="BSUO01000001">
    <property type="protein sequence ID" value="GMA40376.1"/>
    <property type="molecule type" value="Genomic_DNA"/>
</dbReference>
<protein>
    <recommendedName>
        <fullName evidence="4">SHSP domain-containing protein</fullName>
    </recommendedName>
</protein>
<evidence type="ECO:0000256" key="2">
    <source>
        <dbReference type="RuleBase" id="RU003616"/>
    </source>
</evidence>
<evidence type="ECO:0000256" key="3">
    <source>
        <dbReference type="SAM" id="MobiDB-lite"/>
    </source>
</evidence>
<gene>
    <name evidence="5" type="ORF">GCM10025883_24210</name>
</gene>
<comment type="similarity">
    <text evidence="1 2">Belongs to the small heat shock protein (HSP20) family.</text>
</comment>
<name>A0ABQ6IRP9_9MICO</name>
<dbReference type="InterPro" id="IPR031107">
    <property type="entry name" value="Small_HSP"/>
</dbReference>
<dbReference type="PANTHER" id="PTHR11527">
    <property type="entry name" value="HEAT-SHOCK PROTEIN 20 FAMILY MEMBER"/>
    <property type="match status" value="1"/>
</dbReference>